<dbReference type="SMART" id="SM00248">
    <property type="entry name" value="ANK"/>
    <property type="match status" value="3"/>
</dbReference>
<dbReference type="PROSITE" id="PS50088">
    <property type="entry name" value="ANK_REPEAT"/>
    <property type="match status" value="3"/>
</dbReference>
<protein>
    <recommendedName>
        <fullName evidence="4">PXA domain-containing protein</fullName>
    </recommendedName>
</protein>
<dbReference type="SUPFAM" id="SSF48403">
    <property type="entry name" value="Ankyrin repeat"/>
    <property type="match status" value="1"/>
</dbReference>
<keyword evidence="2 3" id="KW-0040">ANK repeat</keyword>
<dbReference type="InterPro" id="IPR003114">
    <property type="entry name" value="Phox_assoc"/>
</dbReference>
<feature type="domain" description="PXA" evidence="4">
    <location>
        <begin position="1"/>
        <end position="20"/>
    </location>
</feature>
<dbReference type="Gene3D" id="1.25.40.20">
    <property type="entry name" value="Ankyrin repeat-containing domain"/>
    <property type="match status" value="2"/>
</dbReference>
<keyword evidence="6" id="KW-1185">Reference proteome</keyword>
<feature type="repeat" description="ANK" evidence="3">
    <location>
        <begin position="288"/>
        <end position="320"/>
    </location>
</feature>
<dbReference type="Pfam" id="PF12796">
    <property type="entry name" value="Ank_2"/>
    <property type="match status" value="1"/>
</dbReference>
<gene>
    <name evidence="5" type="ORF">GCM10022392_27720</name>
</gene>
<proteinExistence type="predicted"/>
<evidence type="ECO:0000256" key="3">
    <source>
        <dbReference type="PROSITE-ProRule" id="PRU00023"/>
    </source>
</evidence>
<evidence type="ECO:0000313" key="6">
    <source>
        <dbReference type="Proteomes" id="UP001500841"/>
    </source>
</evidence>
<organism evidence="5 6">
    <name type="scientific">Mucilaginibacter panaciglaebae</name>
    <dbReference type="NCBI Taxonomy" id="502331"/>
    <lineage>
        <taxon>Bacteria</taxon>
        <taxon>Pseudomonadati</taxon>
        <taxon>Bacteroidota</taxon>
        <taxon>Sphingobacteriia</taxon>
        <taxon>Sphingobacteriales</taxon>
        <taxon>Sphingobacteriaceae</taxon>
        <taxon>Mucilaginibacter</taxon>
    </lineage>
</organism>
<dbReference type="EMBL" id="BAABCV010000010">
    <property type="protein sequence ID" value="GAA4101465.1"/>
    <property type="molecule type" value="Genomic_DNA"/>
</dbReference>
<evidence type="ECO:0000256" key="1">
    <source>
        <dbReference type="ARBA" id="ARBA00022737"/>
    </source>
</evidence>
<evidence type="ECO:0000313" key="5">
    <source>
        <dbReference type="EMBL" id="GAA4101465.1"/>
    </source>
</evidence>
<dbReference type="PROSITE" id="PS50297">
    <property type="entry name" value="ANK_REP_REGION"/>
    <property type="match status" value="2"/>
</dbReference>
<dbReference type="Pfam" id="PF00023">
    <property type="entry name" value="Ank"/>
    <property type="match status" value="1"/>
</dbReference>
<dbReference type="InterPro" id="IPR002110">
    <property type="entry name" value="Ankyrin_rpt"/>
</dbReference>
<feature type="repeat" description="ANK" evidence="3">
    <location>
        <begin position="79"/>
        <end position="104"/>
    </location>
</feature>
<name>A0ABP7X1I2_9SPHI</name>
<keyword evidence="1" id="KW-0677">Repeat</keyword>
<comment type="caution">
    <text evidence="5">The sequence shown here is derived from an EMBL/GenBank/DDBJ whole genome shotgun (WGS) entry which is preliminary data.</text>
</comment>
<evidence type="ECO:0000256" key="2">
    <source>
        <dbReference type="ARBA" id="ARBA00023043"/>
    </source>
</evidence>
<dbReference type="PANTHER" id="PTHR24201">
    <property type="entry name" value="ANK_REP_REGION DOMAIN-CONTAINING PROTEIN"/>
    <property type="match status" value="1"/>
</dbReference>
<dbReference type="Proteomes" id="UP001500841">
    <property type="component" value="Unassembled WGS sequence"/>
</dbReference>
<reference evidence="6" key="1">
    <citation type="journal article" date="2019" name="Int. J. Syst. Evol. Microbiol.">
        <title>The Global Catalogue of Microorganisms (GCM) 10K type strain sequencing project: providing services to taxonomists for standard genome sequencing and annotation.</title>
        <authorList>
            <consortium name="The Broad Institute Genomics Platform"/>
            <consortium name="The Broad Institute Genome Sequencing Center for Infectious Disease"/>
            <person name="Wu L."/>
            <person name="Ma J."/>
        </authorList>
    </citation>
    <scope>NUCLEOTIDE SEQUENCE [LARGE SCALE GENOMIC DNA]</scope>
    <source>
        <strain evidence="6">JCM 17085</strain>
    </source>
</reference>
<accession>A0ABP7X1I2</accession>
<dbReference type="PROSITE" id="PS51207">
    <property type="entry name" value="PXA"/>
    <property type="match status" value="1"/>
</dbReference>
<sequence>MISTGDTINEKTIKRFSISLDDMIQPPELKLHLPMNIGSGKKATTTQVWLMLQAAYYGDLEKVQALASECEGLLYAQYNYAPPIHFAVREGHIELVKYLLSRGAHDSAYRFYPFLDSMQTVALDRGYKEIAALLDDYAGKDCARYKGDNGKITYNRTSQQKEFEKAVSRNQLRKVKNILEQHPEFALDDTYFWSEGILTAPVKEGGYAMADMLISYGAKVPKILKWAQFYYFETLAHAEFIMARGMDANTISWQHVTLLHDMAQKGYLDKAALLLGYGAAINALDEAYLSTPLGLAARWGHLPMVELLLTHGADPKLAGADWATPLAWAESKGHKHIAELLKRV</sequence>
<feature type="repeat" description="ANK" evidence="3">
    <location>
        <begin position="254"/>
        <end position="286"/>
    </location>
</feature>
<evidence type="ECO:0000259" key="4">
    <source>
        <dbReference type="PROSITE" id="PS51207"/>
    </source>
</evidence>
<dbReference type="InterPro" id="IPR050776">
    <property type="entry name" value="Ank_Repeat/CDKN_Inhibitor"/>
</dbReference>
<dbReference type="InterPro" id="IPR036770">
    <property type="entry name" value="Ankyrin_rpt-contain_sf"/>
</dbReference>